<evidence type="ECO:0000313" key="1">
    <source>
        <dbReference type="EMBL" id="CAG8587572.1"/>
    </source>
</evidence>
<accession>A0ABN7UHU1</accession>
<organism evidence="1 2">
    <name type="scientific">Gigaspora margarita</name>
    <dbReference type="NCBI Taxonomy" id="4874"/>
    <lineage>
        <taxon>Eukaryota</taxon>
        <taxon>Fungi</taxon>
        <taxon>Fungi incertae sedis</taxon>
        <taxon>Mucoromycota</taxon>
        <taxon>Glomeromycotina</taxon>
        <taxon>Glomeromycetes</taxon>
        <taxon>Diversisporales</taxon>
        <taxon>Gigasporaceae</taxon>
        <taxon>Gigaspora</taxon>
    </lineage>
</organism>
<gene>
    <name evidence="1" type="ORF">GMARGA_LOCUS6250</name>
</gene>
<protein>
    <submittedName>
        <fullName evidence="1">16924_t:CDS:1</fullName>
    </submittedName>
</protein>
<dbReference type="Proteomes" id="UP000789901">
    <property type="component" value="Unassembled WGS sequence"/>
</dbReference>
<dbReference type="EMBL" id="CAJVQB010002797">
    <property type="protein sequence ID" value="CAG8587572.1"/>
    <property type="molecule type" value="Genomic_DNA"/>
</dbReference>
<evidence type="ECO:0000313" key="2">
    <source>
        <dbReference type="Proteomes" id="UP000789901"/>
    </source>
</evidence>
<proteinExistence type="predicted"/>
<reference evidence="1 2" key="1">
    <citation type="submission" date="2021-06" db="EMBL/GenBank/DDBJ databases">
        <authorList>
            <person name="Kallberg Y."/>
            <person name="Tangrot J."/>
            <person name="Rosling A."/>
        </authorList>
    </citation>
    <scope>NUCLEOTIDE SEQUENCE [LARGE SCALE GENOMIC DNA]</scope>
    <source>
        <strain evidence="1 2">120-4 pot B 10/14</strain>
    </source>
</reference>
<name>A0ABN7UHU1_GIGMA</name>
<keyword evidence="2" id="KW-1185">Reference proteome</keyword>
<comment type="caution">
    <text evidence="1">The sequence shown here is derived from an EMBL/GenBank/DDBJ whole genome shotgun (WGS) entry which is preliminary data.</text>
</comment>
<sequence length="113" mass="12938">MALFLTDYALLQQRLIEEQIGPIQDKLPDTVDNSVPSINITASVITKPCSPFTYLPIKWKTQGFLKMLSEKLEIQLNWFPSKLLNLIKVSLLENIIPEFVVNRYGTFVDLEPT</sequence>